<evidence type="ECO:0000256" key="1">
    <source>
        <dbReference type="SAM" id="MobiDB-lite"/>
    </source>
</evidence>
<organism evidence="3">
    <name type="scientific">Salmonella enterica subsp. salamae</name>
    <dbReference type="NCBI Taxonomy" id="59202"/>
    <lineage>
        <taxon>Bacteria</taxon>
        <taxon>Pseudomonadati</taxon>
        <taxon>Pseudomonadota</taxon>
        <taxon>Gammaproteobacteria</taxon>
        <taxon>Enterobacterales</taxon>
        <taxon>Enterobacteriaceae</taxon>
        <taxon>Salmonella</taxon>
    </lineage>
</organism>
<dbReference type="EMBL" id="AAIVAV010000053">
    <property type="protein sequence ID" value="ECI4012539.1"/>
    <property type="molecule type" value="Genomic_DNA"/>
</dbReference>
<accession>A0A5Y3MX55</accession>
<feature type="compositionally biased region" description="Low complexity" evidence="1">
    <location>
        <begin position="31"/>
        <end position="48"/>
    </location>
</feature>
<sequence length="153" mass="15977">MSRLKHSGLVMALWLLAGCSAGGGEVKGKKTGVTPAVTTTAPGKVSAPARPPTPAPAAVPAGQSSAMENCSRELNALKRLDSRQYSRRKTQFDRLMAGASVYTGVRGDVAGGTREAVDAMYRFRTGKLCAEISQDVLEALSRQGEGGPSGNRQ</sequence>
<name>A0A5Y3MX55_SALER</name>
<feature type="region of interest" description="Disordered" evidence="1">
    <location>
        <begin position="27"/>
        <end position="66"/>
    </location>
</feature>
<dbReference type="AlphaFoldDB" id="A0A5Y3MX55"/>
<evidence type="ECO:0000256" key="2">
    <source>
        <dbReference type="SAM" id="SignalP"/>
    </source>
</evidence>
<comment type="caution">
    <text evidence="3">The sequence shown here is derived from an EMBL/GenBank/DDBJ whole genome shotgun (WGS) entry which is preliminary data.</text>
</comment>
<evidence type="ECO:0000313" key="3">
    <source>
        <dbReference type="EMBL" id="ECI4012539.1"/>
    </source>
</evidence>
<dbReference type="PROSITE" id="PS51257">
    <property type="entry name" value="PROKAR_LIPOPROTEIN"/>
    <property type="match status" value="1"/>
</dbReference>
<dbReference type="Proteomes" id="UP000839598">
    <property type="component" value="Unassembled WGS sequence"/>
</dbReference>
<protein>
    <recommendedName>
        <fullName evidence="4">Lipoprotein</fullName>
    </recommendedName>
</protein>
<proteinExistence type="predicted"/>
<keyword evidence="2" id="KW-0732">Signal</keyword>
<reference evidence="3" key="1">
    <citation type="submission" date="2018-06" db="EMBL/GenBank/DDBJ databases">
        <authorList>
            <person name="Ashton P.M."/>
            <person name="Dallman T."/>
            <person name="Nair S."/>
            <person name="De Pinna E."/>
            <person name="Peters T."/>
            <person name="Grant K."/>
        </authorList>
    </citation>
    <scope>NUCLEOTIDE SEQUENCE [LARGE SCALE GENOMIC DNA]</scope>
    <source>
        <strain evidence="3">275803</strain>
    </source>
</reference>
<gene>
    <name evidence="3" type="ORF">DN310_25405</name>
</gene>
<evidence type="ECO:0008006" key="4">
    <source>
        <dbReference type="Google" id="ProtNLM"/>
    </source>
</evidence>
<feature type="chain" id="PRO_5024976820" description="Lipoprotein" evidence="2">
    <location>
        <begin position="24"/>
        <end position="153"/>
    </location>
</feature>
<feature type="signal peptide" evidence="2">
    <location>
        <begin position="1"/>
        <end position="23"/>
    </location>
</feature>